<evidence type="ECO:0000256" key="1">
    <source>
        <dbReference type="SAM" id="MobiDB-lite"/>
    </source>
</evidence>
<dbReference type="EMBL" id="RXIC02000026">
    <property type="protein sequence ID" value="KAB1201923.1"/>
    <property type="molecule type" value="Genomic_DNA"/>
</dbReference>
<keyword evidence="3" id="KW-1185">Reference proteome</keyword>
<comment type="caution">
    <text evidence="2">The sequence shown here is derived from an EMBL/GenBank/DDBJ whole genome shotgun (WGS) entry which is preliminary data.</text>
</comment>
<dbReference type="Proteomes" id="UP000516437">
    <property type="component" value="Chromosome 8"/>
</dbReference>
<name>A0A6A1UNY3_9ROSI</name>
<organism evidence="2 3">
    <name type="scientific">Morella rubra</name>
    <name type="common">Chinese bayberry</name>
    <dbReference type="NCBI Taxonomy" id="262757"/>
    <lineage>
        <taxon>Eukaryota</taxon>
        <taxon>Viridiplantae</taxon>
        <taxon>Streptophyta</taxon>
        <taxon>Embryophyta</taxon>
        <taxon>Tracheophyta</taxon>
        <taxon>Spermatophyta</taxon>
        <taxon>Magnoliopsida</taxon>
        <taxon>eudicotyledons</taxon>
        <taxon>Gunneridae</taxon>
        <taxon>Pentapetalae</taxon>
        <taxon>rosids</taxon>
        <taxon>fabids</taxon>
        <taxon>Fagales</taxon>
        <taxon>Myricaceae</taxon>
        <taxon>Morella</taxon>
    </lineage>
</organism>
<gene>
    <name evidence="2" type="ORF">CJ030_MR8G027009</name>
</gene>
<sequence length="333" mass="37234">MAKGVSSSKAPMNEMEEIMEPIRNISWEDVSGMMKVQIHGLHLERLDEENALLLGSKLGLVDKVDPVDINKPYLHVQSETGKRGGIFNGLARRVVRGGFSGGGVARSGFSSSTWGLSNQMIPIPVKDPQVFSHHRDSVSKRGPQESKWGQHEGQVTWSSTSSGCQSRDIEFFDEVVCKGQTGKIMQGQAESSLQILDSTVLGLSNVLGKLLNRKLSLVDMEDTRETKYFGLIYPVGPLLPTGLSASPFALLEALDGMVNLKREGATIHDPESLLKRQRELPTPPKLLWRNLRLYCLIMERVLKMEQGRKRSLVQKGRRLFWALMVWKWLGTLR</sequence>
<evidence type="ECO:0000313" key="2">
    <source>
        <dbReference type="EMBL" id="KAB1201923.1"/>
    </source>
</evidence>
<feature type="compositionally biased region" description="Basic and acidic residues" evidence="1">
    <location>
        <begin position="133"/>
        <end position="150"/>
    </location>
</feature>
<proteinExistence type="predicted"/>
<dbReference type="AlphaFoldDB" id="A0A6A1UNY3"/>
<accession>A0A6A1UNY3</accession>
<feature type="region of interest" description="Disordered" evidence="1">
    <location>
        <begin position="133"/>
        <end position="161"/>
    </location>
</feature>
<reference evidence="2 3" key="1">
    <citation type="journal article" date="2019" name="Plant Biotechnol. J.">
        <title>The red bayberry genome and genetic basis of sex determination.</title>
        <authorList>
            <person name="Jia H.M."/>
            <person name="Jia H.J."/>
            <person name="Cai Q.L."/>
            <person name="Wang Y."/>
            <person name="Zhao H.B."/>
            <person name="Yang W.F."/>
            <person name="Wang G.Y."/>
            <person name="Li Y.H."/>
            <person name="Zhan D.L."/>
            <person name="Shen Y.T."/>
            <person name="Niu Q.F."/>
            <person name="Chang L."/>
            <person name="Qiu J."/>
            <person name="Zhao L."/>
            <person name="Xie H.B."/>
            <person name="Fu W.Y."/>
            <person name="Jin J."/>
            <person name="Li X.W."/>
            <person name="Jiao Y."/>
            <person name="Zhou C.C."/>
            <person name="Tu T."/>
            <person name="Chai C.Y."/>
            <person name="Gao J.L."/>
            <person name="Fan L.J."/>
            <person name="van de Weg E."/>
            <person name="Wang J.Y."/>
            <person name="Gao Z.S."/>
        </authorList>
    </citation>
    <scope>NUCLEOTIDE SEQUENCE [LARGE SCALE GENOMIC DNA]</scope>
    <source>
        <tissue evidence="2">Leaves</tissue>
    </source>
</reference>
<evidence type="ECO:0000313" key="3">
    <source>
        <dbReference type="Proteomes" id="UP000516437"/>
    </source>
</evidence>
<protein>
    <submittedName>
        <fullName evidence="2">Uncharacterized protein</fullName>
    </submittedName>
</protein>